<keyword evidence="3" id="KW-1185">Reference proteome</keyword>
<protein>
    <recommendedName>
        <fullName evidence="4">Acyltransferase 3 domain-containing protein</fullName>
    </recommendedName>
</protein>
<gene>
    <name evidence="2" type="ORF">DC20_00680</name>
</gene>
<organism evidence="2 3">
    <name type="scientific">Rufibacter tibetensis</name>
    <dbReference type="NCBI Taxonomy" id="512763"/>
    <lineage>
        <taxon>Bacteria</taxon>
        <taxon>Pseudomonadati</taxon>
        <taxon>Bacteroidota</taxon>
        <taxon>Cytophagia</taxon>
        <taxon>Cytophagales</taxon>
        <taxon>Hymenobacteraceae</taxon>
        <taxon>Rufibacter</taxon>
    </lineage>
</organism>
<keyword evidence="1" id="KW-1133">Transmembrane helix</keyword>
<dbReference type="KEGG" id="rti:DC20_00680"/>
<sequence length="422" mass="47133">MKDSKRLVSFDLLRIFFVLLALVAHFRISQGVGFDLHKYNASQSSGSLNLPYLAAFTRSSMSALLIIFGFMIEYVYANIWKTKGGALVTQKMLTRAVICYLAFVAVASLAIMAVGGGNFKILLGTISFAYVEHGFAFLFKYYTFLIPIVLVLMWIRFKYGWYREVLTVAGLLVVAEGTKALSNGFPAPFEVLGKNLFGVGNEIGPSILHSLVLVVFGGLAANYTINRKADVKTCLMVSLAVLSVVAIGTEIYSIGFDQFVIRMASTSTYRAHNSYVYFAFGILSFLSFWFVSWVIVRHMGNKLRQTISYYGGNTFIIFLYGNILILFVPKFSATGLSYSVALATCLFLSLACVNLYDWSSKNLKIINSYNLYIRWVVSRFLVLSFGSTRLEHIRVNYTPGTQGRKAVAAVKARRKSKEFVEL</sequence>
<feature type="transmembrane region" description="Helical" evidence="1">
    <location>
        <begin position="12"/>
        <end position="32"/>
    </location>
</feature>
<feature type="transmembrane region" description="Helical" evidence="1">
    <location>
        <begin position="52"/>
        <end position="76"/>
    </location>
</feature>
<evidence type="ECO:0000256" key="1">
    <source>
        <dbReference type="SAM" id="Phobius"/>
    </source>
</evidence>
<evidence type="ECO:0000313" key="3">
    <source>
        <dbReference type="Proteomes" id="UP000061382"/>
    </source>
</evidence>
<dbReference type="RefSeq" id="WP_062542070.1">
    <property type="nucleotide sequence ID" value="NZ_CP012643.1"/>
</dbReference>
<evidence type="ECO:0000313" key="2">
    <source>
        <dbReference type="EMBL" id="ALI97775.1"/>
    </source>
</evidence>
<dbReference type="AlphaFoldDB" id="A0A0P0CLQ7"/>
<dbReference type="OrthoDB" id="8340583at2"/>
<reference evidence="2 3" key="1">
    <citation type="submission" date="2015-08" db="EMBL/GenBank/DDBJ databases">
        <title>Complete genome sequence of Rufibacter tibetensis strain 1351t, a radiation-resistant bacterium from tibet plateau.</title>
        <authorList>
            <person name="Dai J."/>
        </authorList>
    </citation>
    <scope>NUCLEOTIDE SEQUENCE [LARGE SCALE GENOMIC DNA]</scope>
    <source>
        <strain evidence="2 3">1351</strain>
    </source>
</reference>
<proteinExistence type="predicted"/>
<feature type="transmembrane region" description="Helical" evidence="1">
    <location>
        <begin position="167"/>
        <end position="187"/>
    </location>
</feature>
<feature type="transmembrane region" description="Helical" evidence="1">
    <location>
        <begin position="237"/>
        <end position="255"/>
    </location>
</feature>
<feature type="transmembrane region" description="Helical" evidence="1">
    <location>
        <begin position="275"/>
        <end position="296"/>
    </location>
</feature>
<feature type="transmembrane region" description="Helical" evidence="1">
    <location>
        <begin position="335"/>
        <end position="356"/>
    </location>
</feature>
<accession>A0A0P0CLQ7</accession>
<feature type="transmembrane region" description="Helical" evidence="1">
    <location>
        <begin position="207"/>
        <end position="225"/>
    </location>
</feature>
<name>A0A0P0CLQ7_9BACT</name>
<dbReference type="Proteomes" id="UP000061382">
    <property type="component" value="Chromosome"/>
</dbReference>
<evidence type="ECO:0008006" key="4">
    <source>
        <dbReference type="Google" id="ProtNLM"/>
    </source>
</evidence>
<dbReference type="STRING" id="512763.DC20_00680"/>
<keyword evidence="1" id="KW-0812">Transmembrane</keyword>
<dbReference type="PATRIC" id="fig|512763.3.peg.150"/>
<dbReference type="EMBL" id="CP012643">
    <property type="protein sequence ID" value="ALI97775.1"/>
    <property type="molecule type" value="Genomic_DNA"/>
</dbReference>
<feature type="transmembrane region" description="Helical" evidence="1">
    <location>
        <begin position="308"/>
        <end position="329"/>
    </location>
</feature>
<keyword evidence="1" id="KW-0472">Membrane</keyword>
<feature type="transmembrane region" description="Helical" evidence="1">
    <location>
        <begin position="135"/>
        <end position="155"/>
    </location>
</feature>
<feature type="transmembrane region" description="Helical" evidence="1">
    <location>
        <begin position="97"/>
        <end position="115"/>
    </location>
</feature>